<dbReference type="InterPro" id="IPR056303">
    <property type="entry name" value="AMIN-like"/>
</dbReference>
<protein>
    <recommendedName>
        <fullName evidence="3">AMIN-like domain-containing protein</fullName>
    </recommendedName>
</protein>
<feature type="region of interest" description="Disordered" evidence="1">
    <location>
        <begin position="43"/>
        <end position="62"/>
    </location>
</feature>
<feature type="domain" description="AMIN-like" evidence="3">
    <location>
        <begin position="64"/>
        <end position="182"/>
    </location>
</feature>
<evidence type="ECO:0000313" key="5">
    <source>
        <dbReference type="Proteomes" id="UP000198929"/>
    </source>
</evidence>
<sequence length="183" mass="19320">MRYPSTLALCGVLTTALLLTACAGEPGSTTKSADATAPLGGVAPLGAADSAPKTQRPEAPNELTVTDIRVGHHDSFERVVFDFEGTGKPGWFIDYTDHAVHPVSGEPLSVKGQAYLVVNIDGVKPGERAPGLSMSDDDANIPEIYDAGITGSRHHFVIGLREQAPFSVEVLSDPMRLVVDIRA</sequence>
<gene>
    <name evidence="4" type="ORF">SAMN05661109_00695</name>
</gene>
<organism evidence="4 5">
    <name type="scientific">Corynebacterium cystitidis DSM 20524</name>
    <dbReference type="NCBI Taxonomy" id="1121357"/>
    <lineage>
        <taxon>Bacteria</taxon>
        <taxon>Bacillati</taxon>
        <taxon>Actinomycetota</taxon>
        <taxon>Actinomycetes</taxon>
        <taxon>Mycobacteriales</taxon>
        <taxon>Corynebacteriaceae</taxon>
        <taxon>Corynebacterium</taxon>
    </lineage>
</organism>
<dbReference type="PROSITE" id="PS51257">
    <property type="entry name" value="PROKAR_LIPOPROTEIN"/>
    <property type="match status" value="1"/>
</dbReference>
<dbReference type="STRING" id="1121357.SAMN05661109_00695"/>
<keyword evidence="2" id="KW-0732">Signal</keyword>
<evidence type="ECO:0000256" key="2">
    <source>
        <dbReference type="SAM" id="SignalP"/>
    </source>
</evidence>
<evidence type="ECO:0000313" key="4">
    <source>
        <dbReference type="EMBL" id="SER64937.1"/>
    </source>
</evidence>
<proteinExistence type="predicted"/>
<keyword evidence="5" id="KW-1185">Reference proteome</keyword>
<dbReference type="RefSeq" id="WP_092256205.1">
    <property type="nucleotide sequence ID" value="NZ_CP047199.1"/>
</dbReference>
<feature type="signal peptide" evidence="2">
    <location>
        <begin position="1"/>
        <end position="23"/>
    </location>
</feature>
<dbReference type="Pfam" id="PF24837">
    <property type="entry name" value="AMIN-like"/>
    <property type="match status" value="1"/>
</dbReference>
<evidence type="ECO:0000256" key="1">
    <source>
        <dbReference type="SAM" id="MobiDB-lite"/>
    </source>
</evidence>
<feature type="chain" id="PRO_5039647199" description="AMIN-like domain-containing protein" evidence="2">
    <location>
        <begin position="24"/>
        <end position="183"/>
    </location>
</feature>
<dbReference type="AlphaFoldDB" id="A0A1H9QX10"/>
<dbReference type="EMBL" id="FOGQ01000002">
    <property type="protein sequence ID" value="SER64937.1"/>
    <property type="molecule type" value="Genomic_DNA"/>
</dbReference>
<accession>A0A1H9QX10</accession>
<evidence type="ECO:0000259" key="3">
    <source>
        <dbReference type="Pfam" id="PF24837"/>
    </source>
</evidence>
<name>A0A1H9QX10_9CORY</name>
<reference evidence="5" key="1">
    <citation type="submission" date="2016-10" db="EMBL/GenBank/DDBJ databases">
        <authorList>
            <person name="Varghese N."/>
            <person name="Submissions S."/>
        </authorList>
    </citation>
    <scope>NUCLEOTIDE SEQUENCE [LARGE SCALE GENOMIC DNA]</scope>
    <source>
        <strain evidence="5">DSM 20524</strain>
    </source>
</reference>
<dbReference type="Proteomes" id="UP000198929">
    <property type="component" value="Unassembled WGS sequence"/>
</dbReference>